<dbReference type="Proteomes" id="UP000076865">
    <property type="component" value="Chromosome"/>
</dbReference>
<protein>
    <submittedName>
        <fullName evidence="3">DnaD domain protein</fullName>
    </submittedName>
</protein>
<dbReference type="EMBL" id="CP015438">
    <property type="protein sequence ID" value="ANB60476.1"/>
    <property type="molecule type" value="Genomic_DNA"/>
</dbReference>
<evidence type="ECO:0000313" key="4">
    <source>
        <dbReference type="Proteomes" id="UP000076865"/>
    </source>
</evidence>
<dbReference type="InterPro" id="IPR034829">
    <property type="entry name" value="DnaD-like_sf"/>
</dbReference>
<sequence>MLTYAQWQQFMPFWSPSTVRRVIRRLERLGYIEAVNRNRNKIDQTKSYRICYEELQKQNIVLNNQHKKIKPTGHRKEQIALLAVQDDNHNSYDEQPTSDDGQTVNDQAIVYNDQTVAHDRQAMLHEFTLGDHVQKTSQTLVAQRILGKKGQELITNTTTAHSFDQMEQTMLLENIVLNKQYKIYHLHIQNNDDKQEEKKKIWSFYQQYHFYPNNDYIQKRISDWMEKTNAPLVLEALKTALEYGSTSWKYAESVLYDWQAKRYETVEDVEKAKRRKRRRFVPQKRTPIRR</sequence>
<dbReference type="SUPFAM" id="SSF158499">
    <property type="entry name" value="DnaD domain-like"/>
    <property type="match status" value="1"/>
</dbReference>
<dbReference type="SUPFAM" id="SSF46785">
    <property type="entry name" value="Winged helix' DNA-binding domain"/>
    <property type="match status" value="1"/>
</dbReference>
<dbReference type="InterPro" id="IPR053162">
    <property type="entry name" value="DnaD"/>
</dbReference>
<gene>
    <name evidence="3" type="ORF">GFC30_2201</name>
</gene>
<dbReference type="NCBIfam" id="TIGR01446">
    <property type="entry name" value="DnaD_dom"/>
    <property type="match status" value="1"/>
</dbReference>
<dbReference type="Pfam" id="PF07261">
    <property type="entry name" value="DnaB_2"/>
    <property type="match status" value="1"/>
</dbReference>
<comment type="similarity">
    <text evidence="1">Belongs to the DnaB/DnaD family.</text>
</comment>
<dbReference type="OrthoDB" id="1258529at2"/>
<dbReference type="InterPro" id="IPR006343">
    <property type="entry name" value="DnaB/C_C"/>
</dbReference>
<dbReference type="PANTHER" id="PTHR37293:SF5">
    <property type="entry name" value="DNA REPLICATION PROTEIN"/>
    <property type="match status" value="1"/>
</dbReference>
<dbReference type="Gene3D" id="1.10.10.630">
    <property type="entry name" value="DnaD domain-like"/>
    <property type="match status" value="1"/>
</dbReference>
<dbReference type="KEGG" id="aamy:GFC30_2201"/>
<dbReference type="InterPro" id="IPR036390">
    <property type="entry name" value="WH_DNA-bd_sf"/>
</dbReference>
<reference evidence="3 4" key="1">
    <citation type="journal article" date="2006" name="Syst. Appl. Microbiol.">
        <title>Anoxybacillus amylolyticus sp. nov., a thermophilic amylase producing bacterium isolated from Mount Rittmann (Antarctica).</title>
        <authorList>
            <person name="Poli A."/>
            <person name="Esposito E."/>
            <person name="Lama L."/>
            <person name="Orlando P."/>
            <person name="Nicolaus G."/>
            <person name="de Appolonia F."/>
            <person name="Gambacorta A."/>
            <person name="Nicolaus B."/>
        </authorList>
    </citation>
    <scope>NUCLEOTIDE SEQUENCE [LARGE SCALE GENOMIC DNA]</scope>
    <source>
        <strain evidence="3 4">DSM 15939</strain>
    </source>
</reference>
<dbReference type="RefSeq" id="WP_158512135.1">
    <property type="nucleotide sequence ID" value="NZ_CP015438.1"/>
</dbReference>
<accession>A0A160F2M4</accession>
<keyword evidence="4" id="KW-1185">Reference proteome</keyword>
<feature type="domain" description="DnaB/C C-terminal" evidence="2">
    <location>
        <begin position="204"/>
        <end position="272"/>
    </location>
</feature>
<evidence type="ECO:0000313" key="3">
    <source>
        <dbReference type="EMBL" id="ANB60476.1"/>
    </source>
</evidence>
<proteinExistence type="inferred from homology"/>
<name>A0A160F2M4_9BACL</name>
<dbReference type="PATRIC" id="fig|294699.3.peg.2270"/>
<dbReference type="AlphaFoldDB" id="A0A160F2M4"/>
<organism evidence="3 4">
    <name type="scientific">Anoxybacteroides amylolyticum</name>
    <dbReference type="NCBI Taxonomy" id="294699"/>
    <lineage>
        <taxon>Bacteria</taxon>
        <taxon>Bacillati</taxon>
        <taxon>Bacillota</taxon>
        <taxon>Bacilli</taxon>
        <taxon>Bacillales</taxon>
        <taxon>Anoxybacillaceae</taxon>
        <taxon>Anoxybacteroides</taxon>
    </lineage>
</organism>
<dbReference type="PANTHER" id="PTHR37293">
    <property type="entry name" value="PHAGE REPLICATION PROTEIN-RELATED"/>
    <property type="match status" value="1"/>
</dbReference>
<evidence type="ECO:0000259" key="2">
    <source>
        <dbReference type="Pfam" id="PF07261"/>
    </source>
</evidence>
<evidence type="ECO:0000256" key="1">
    <source>
        <dbReference type="ARBA" id="ARBA00093462"/>
    </source>
</evidence>